<evidence type="ECO:0000313" key="9">
    <source>
        <dbReference type="EMBL" id="KAK5087200.1"/>
    </source>
</evidence>
<dbReference type="InterPro" id="IPR006806">
    <property type="entry name" value="NDUFA5"/>
</dbReference>
<protein>
    <recommendedName>
        <fullName evidence="11">NADH dehydrogenase [ubiquinone] 1 alpha subcomplex subunit 5</fullName>
    </recommendedName>
</protein>
<evidence type="ECO:0000256" key="5">
    <source>
        <dbReference type="ARBA" id="ARBA00022792"/>
    </source>
</evidence>
<proteinExistence type="inferred from homology"/>
<evidence type="ECO:0000256" key="7">
    <source>
        <dbReference type="ARBA" id="ARBA00023128"/>
    </source>
</evidence>
<dbReference type="Pfam" id="PF04716">
    <property type="entry name" value="ETC_C1_NDUFA5"/>
    <property type="match status" value="1"/>
</dbReference>
<comment type="similarity">
    <text evidence="2">Belongs to the complex I NDUFA5 subunit family.</text>
</comment>
<dbReference type="AlphaFoldDB" id="A0AAN7T1N6"/>
<dbReference type="PANTHER" id="PTHR12653">
    <property type="entry name" value="NADH-UBIQUINONE OXIDOREDUCTASE 13 KD-B SUBUNIT"/>
    <property type="match status" value="1"/>
</dbReference>
<gene>
    <name evidence="9" type="ORF">LTR05_004371</name>
</gene>
<dbReference type="GO" id="GO:0005743">
    <property type="term" value="C:mitochondrial inner membrane"/>
    <property type="evidence" value="ECO:0007669"/>
    <property type="project" value="UniProtKB-SubCell"/>
</dbReference>
<keyword evidence="5" id="KW-0999">Mitochondrion inner membrane</keyword>
<evidence type="ECO:0000256" key="3">
    <source>
        <dbReference type="ARBA" id="ARBA00022448"/>
    </source>
</evidence>
<evidence type="ECO:0008006" key="11">
    <source>
        <dbReference type="Google" id="ProtNLM"/>
    </source>
</evidence>
<evidence type="ECO:0000256" key="8">
    <source>
        <dbReference type="ARBA" id="ARBA00023136"/>
    </source>
</evidence>
<dbReference type="PANTHER" id="PTHR12653:SF0">
    <property type="entry name" value="NADH DEHYDROGENASE [UBIQUINONE] 1 ALPHA SUBCOMPLEX SUBUNIT 5"/>
    <property type="match status" value="1"/>
</dbReference>
<keyword evidence="8" id="KW-0472">Membrane</keyword>
<reference evidence="9 10" key="1">
    <citation type="submission" date="2023-08" db="EMBL/GenBank/DDBJ databases">
        <title>Black Yeasts Isolated from many extreme environments.</title>
        <authorList>
            <person name="Coleine C."/>
            <person name="Stajich J.E."/>
            <person name="Selbmann L."/>
        </authorList>
    </citation>
    <scope>NUCLEOTIDE SEQUENCE [LARGE SCALE GENOMIC DNA]</scope>
    <source>
        <strain evidence="9 10">CCFEE 5910</strain>
    </source>
</reference>
<dbReference type="Proteomes" id="UP001309876">
    <property type="component" value="Unassembled WGS sequence"/>
</dbReference>
<name>A0AAN7T1N6_9EURO</name>
<keyword evidence="10" id="KW-1185">Reference proteome</keyword>
<evidence type="ECO:0000256" key="4">
    <source>
        <dbReference type="ARBA" id="ARBA00022660"/>
    </source>
</evidence>
<evidence type="ECO:0000256" key="6">
    <source>
        <dbReference type="ARBA" id="ARBA00022982"/>
    </source>
</evidence>
<evidence type="ECO:0000256" key="2">
    <source>
        <dbReference type="ARBA" id="ARBA00010261"/>
    </source>
</evidence>
<keyword evidence="3" id="KW-0813">Transport</keyword>
<keyword evidence="6" id="KW-0249">Electron transport</keyword>
<keyword evidence="7" id="KW-0496">Mitochondrion</keyword>
<evidence type="ECO:0000313" key="10">
    <source>
        <dbReference type="Proteomes" id="UP001309876"/>
    </source>
</evidence>
<sequence>MRPTTRLYATVKSAARYLEGNTPTGLTGLPTHPSPRPALLYTYSKTLQKLQELPASSVYRQSSEALTRHRMKIVEDTKPPGHAEWLERVQKIISSEPGYSRFRGEDGSLIHEEVYKEPKETWDGAYTKQDARKEGSNNKTEAEAKLAYIRADLERVDKEKKEGKLPAVKDLEVEPALTADQVSEIEHKIGAGLIEEVVQVAEGELILVEEMLASRAWEDLEEKAPAGQWEYFDRGDRV</sequence>
<keyword evidence="4" id="KW-0679">Respiratory chain</keyword>
<comment type="caution">
    <text evidence="9">The sequence shown here is derived from an EMBL/GenBank/DDBJ whole genome shotgun (WGS) entry which is preliminary data.</text>
</comment>
<evidence type="ECO:0000256" key="1">
    <source>
        <dbReference type="ARBA" id="ARBA00004443"/>
    </source>
</evidence>
<accession>A0AAN7T1N6</accession>
<comment type="subcellular location">
    <subcellularLocation>
        <location evidence="1">Mitochondrion inner membrane</location>
        <topology evidence="1">Peripheral membrane protein</topology>
        <orientation evidence="1">Matrix side</orientation>
    </subcellularLocation>
</comment>
<organism evidence="9 10">
    <name type="scientific">Lithohypha guttulata</name>
    <dbReference type="NCBI Taxonomy" id="1690604"/>
    <lineage>
        <taxon>Eukaryota</taxon>
        <taxon>Fungi</taxon>
        <taxon>Dikarya</taxon>
        <taxon>Ascomycota</taxon>
        <taxon>Pezizomycotina</taxon>
        <taxon>Eurotiomycetes</taxon>
        <taxon>Chaetothyriomycetidae</taxon>
        <taxon>Chaetothyriales</taxon>
        <taxon>Trichomeriaceae</taxon>
        <taxon>Lithohypha</taxon>
    </lineage>
</organism>
<dbReference type="GO" id="GO:0022904">
    <property type="term" value="P:respiratory electron transport chain"/>
    <property type="evidence" value="ECO:0007669"/>
    <property type="project" value="InterPro"/>
</dbReference>
<dbReference type="EMBL" id="JAVRRJ010000003">
    <property type="protein sequence ID" value="KAK5087200.1"/>
    <property type="molecule type" value="Genomic_DNA"/>
</dbReference>